<sequence>MRGSGEGWVGFVIPQDSVPPGAEKIVQAIGVRKRFPTMFNRIKPVTRQPSLVSIRIAG</sequence>
<dbReference type="KEGG" id="abs:AZOBR_100339"/>
<proteinExistence type="predicted"/>
<dbReference type="EMBL" id="HE577327">
    <property type="protein sequence ID" value="CCC97953.1"/>
    <property type="molecule type" value="Genomic_DNA"/>
</dbReference>
<dbReference type="AlphaFoldDB" id="A0A9P1JQQ5"/>
<dbReference type="Proteomes" id="UP000007319">
    <property type="component" value="Chromosome"/>
</dbReference>
<protein>
    <submittedName>
        <fullName evidence="1">Uncharacterized protein</fullName>
    </submittedName>
</protein>
<reference evidence="1 2" key="1">
    <citation type="journal article" date="2011" name="PLoS Genet.">
        <title>Azospirillum genomes reveal transition of bacteria from aquatic to terrestrial environments.</title>
        <authorList>
            <person name="Wisniewski-Dye F."/>
            <person name="Borziak K."/>
            <person name="Khalsa-Moyers G."/>
            <person name="Alexandre G."/>
            <person name="Sukharnikov L.O."/>
            <person name="Wuichet K."/>
            <person name="Hurst G.B."/>
            <person name="McDonald W.H."/>
            <person name="Robertson J.S."/>
            <person name="Barbe V."/>
            <person name="Calteau A."/>
            <person name="Rouy Z."/>
            <person name="Mangenot S."/>
            <person name="Prigent-Combaret C."/>
            <person name="Normand P."/>
            <person name="Boyer M."/>
            <person name="Siguier P."/>
            <person name="Dessaux Y."/>
            <person name="Elmerich C."/>
            <person name="Condemine G."/>
            <person name="Krishnen G."/>
            <person name="Kennedy I."/>
            <person name="Paterson A.H."/>
            <person name="Gonzalez V."/>
            <person name="Mavingui P."/>
            <person name="Zhulin I.B."/>
        </authorList>
    </citation>
    <scope>NUCLEOTIDE SEQUENCE [LARGE SCALE GENOMIC DNA]</scope>
    <source>
        <strain evidence="1 2">Sp245</strain>
    </source>
</reference>
<gene>
    <name evidence="1" type="ORF">AZOBR_100339</name>
</gene>
<evidence type="ECO:0000313" key="1">
    <source>
        <dbReference type="EMBL" id="CCC97953.1"/>
    </source>
</evidence>
<evidence type="ECO:0000313" key="2">
    <source>
        <dbReference type="Proteomes" id="UP000007319"/>
    </source>
</evidence>
<name>A0A9P1JQQ5_9PROT</name>
<keyword evidence="2" id="KW-1185">Reference proteome</keyword>
<organism evidence="1 2">
    <name type="scientific">Azospirillum baldaniorum</name>
    <dbReference type="NCBI Taxonomy" id="1064539"/>
    <lineage>
        <taxon>Bacteria</taxon>
        <taxon>Pseudomonadati</taxon>
        <taxon>Pseudomonadota</taxon>
        <taxon>Alphaproteobacteria</taxon>
        <taxon>Rhodospirillales</taxon>
        <taxon>Azospirillaceae</taxon>
        <taxon>Azospirillum</taxon>
    </lineage>
</organism>
<accession>A0A9P1JQQ5</accession>